<sequence length="163" mass="18967">MLRVGTRGRLRTTVAMTSPMITTASMKKGRAELYHHTIRVALPSQHQASPPKPTDPRVYISELPDRAVYVRRYGGWTMEGNVQQLAKLLDLAGAKYNTDYYYNVYISELPDRAVYVRRYGGWTMEWNAQQLAKLLDLAGAKYNTDYYYNVEYQRCWECFIVFT</sequence>
<dbReference type="PANTHER" id="PTHR11220">
    <property type="entry name" value="HEME-BINDING PROTEIN-RELATED"/>
    <property type="match status" value="1"/>
</dbReference>
<keyword evidence="3" id="KW-1185">Reference proteome</keyword>
<dbReference type="PANTHER" id="PTHR11220:SF1">
    <property type="entry name" value="HEME-BINDING PROTEIN 2"/>
    <property type="match status" value="1"/>
</dbReference>
<evidence type="ECO:0000313" key="2">
    <source>
        <dbReference type="EMBL" id="KAJ3600786.1"/>
    </source>
</evidence>
<dbReference type="Gene3D" id="3.20.80.10">
    <property type="entry name" value="Regulatory factor, effector binding domain"/>
    <property type="match status" value="2"/>
</dbReference>
<dbReference type="InterPro" id="IPR006917">
    <property type="entry name" value="SOUL_heme-bd"/>
</dbReference>
<proteinExistence type="inferred from homology"/>
<evidence type="ECO:0000313" key="3">
    <source>
        <dbReference type="Proteomes" id="UP001148018"/>
    </source>
</evidence>
<comment type="caution">
    <text evidence="2">The sequence shown here is derived from an EMBL/GenBank/DDBJ whole genome shotgun (WGS) entry which is preliminary data.</text>
</comment>
<evidence type="ECO:0000256" key="1">
    <source>
        <dbReference type="ARBA" id="ARBA00009817"/>
    </source>
</evidence>
<gene>
    <name evidence="2" type="ORF">NHX12_031761</name>
</gene>
<dbReference type="OrthoDB" id="6424451at2759"/>
<dbReference type="InterPro" id="IPR011256">
    <property type="entry name" value="Reg_factor_effector_dom_sf"/>
</dbReference>
<accession>A0A9Q0E5W2</accession>
<reference evidence="2" key="1">
    <citation type="submission" date="2022-07" db="EMBL/GenBank/DDBJ databases">
        <title>Chromosome-level genome of Muraenolepis orangiensis.</title>
        <authorList>
            <person name="Kim J."/>
        </authorList>
    </citation>
    <scope>NUCLEOTIDE SEQUENCE</scope>
    <source>
        <strain evidence="2">KU_S4_2022</strain>
        <tissue evidence="2">Muscle</tissue>
    </source>
</reference>
<dbReference type="Pfam" id="PF04832">
    <property type="entry name" value="SOUL"/>
    <property type="match status" value="1"/>
</dbReference>
<organism evidence="2 3">
    <name type="scientific">Muraenolepis orangiensis</name>
    <name type="common">Patagonian moray cod</name>
    <dbReference type="NCBI Taxonomy" id="630683"/>
    <lineage>
        <taxon>Eukaryota</taxon>
        <taxon>Metazoa</taxon>
        <taxon>Chordata</taxon>
        <taxon>Craniata</taxon>
        <taxon>Vertebrata</taxon>
        <taxon>Euteleostomi</taxon>
        <taxon>Actinopterygii</taxon>
        <taxon>Neopterygii</taxon>
        <taxon>Teleostei</taxon>
        <taxon>Neoteleostei</taxon>
        <taxon>Acanthomorphata</taxon>
        <taxon>Zeiogadaria</taxon>
        <taxon>Gadariae</taxon>
        <taxon>Gadiformes</taxon>
        <taxon>Muraenolepidoidei</taxon>
        <taxon>Muraenolepididae</taxon>
        <taxon>Muraenolepis</taxon>
    </lineage>
</organism>
<protein>
    <submittedName>
        <fullName evidence="2">Uncharacterized protein</fullName>
    </submittedName>
</protein>
<comment type="similarity">
    <text evidence="1">Belongs to the HEBP family.</text>
</comment>
<dbReference type="AlphaFoldDB" id="A0A9Q0E5W2"/>
<dbReference type="Proteomes" id="UP001148018">
    <property type="component" value="Unassembled WGS sequence"/>
</dbReference>
<dbReference type="EMBL" id="JANIIK010000047">
    <property type="protein sequence ID" value="KAJ3600786.1"/>
    <property type="molecule type" value="Genomic_DNA"/>
</dbReference>
<dbReference type="SUPFAM" id="SSF55136">
    <property type="entry name" value="Probable bacterial effector-binding domain"/>
    <property type="match status" value="2"/>
</dbReference>
<name>A0A9Q0E5W2_9TELE</name>